<feature type="signal peptide" evidence="2">
    <location>
        <begin position="1"/>
        <end position="18"/>
    </location>
</feature>
<accession>A0A173M225</accession>
<evidence type="ECO:0000256" key="2">
    <source>
        <dbReference type="SAM" id="SignalP"/>
    </source>
</evidence>
<organism evidence="3">
    <name type="scientific">Babesia bovis</name>
    <dbReference type="NCBI Taxonomy" id="5865"/>
    <lineage>
        <taxon>Eukaryota</taxon>
        <taxon>Sar</taxon>
        <taxon>Alveolata</taxon>
        <taxon>Apicomplexa</taxon>
        <taxon>Aconoidasida</taxon>
        <taxon>Piroplasmida</taxon>
        <taxon>Babesiidae</taxon>
        <taxon>Babesia</taxon>
    </lineage>
</organism>
<feature type="region of interest" description="Disordered" evidence="1">
    <location>
        <begin position="208"/>
        <end position="283"/>
    </location>
</feature>
<evidence type="ECO:0000313" key="3">
    <source>
        <dbReference type="EMBL" id="BAV01313.1"/>
    </source>
</evidence>
<name>A0A173M225_BABBO</name>
<keyword evidence="3" id="KW-0477">Merozoite</keyword>
<keyword evidence="2" id="KW-0732">Signal</keyword>
<feature type="compositionally biased region" description="Low complexity" evidence="1">
    <location>
        <begin position="237"/>
        <end position="252"/>
    </location>
</feature>
<reference evidence="3" key="1">
    <citation type="submission" date="2015-11" db="EMBL/GenBank/DDBJ databases">
        <title>Genetic diversity of Babesia bovis MSA-1 gene in Thailand.</title>
        <authorList>
            <person name="Yokoyama N."/>
        </authorList>
    </citation>
    <scope>NUCLEOTIDE SEQUENCE</scope>
    <source>
        <strain evidence="3">Bbo-ca-C78.1</strain>
        <tissue evidence="3">Whole blood</tissue>
    </source>
</reference>
<gene>
    <name evidence="3" type="primary">MSA-1</name>
</gene>
<proteinExistence type="predicted"/>
<sequence>VLTFLMTAVCCAASFASCEQESAKSVINIPDYVPALSTGLLFEDIKTFHNLMVKLEANLDGELKRIYAGDEYVNDRVGNATKGLKKMKSTADEIKGNEQFTSKGFVKSAEEATSVVGDFDSLMGSVIQIYRKCTALNNEFERLFSDNVETPEKKAEMKQYFKEKVYNEKDVEDRILFSLGRAFTNDENFVDAVNAAAKHYYVKKQAGGAQPGVENELSPTGPTGVDGAPGERPSNQEASAGESSGSPGTPEAQLPKEPAPSTKPDQPAGNLNGQQGSPKPASFTFGGLTVATLCYFVLSAF</sequence>
<feature type="non-terminal residue" evidence="3">
    <location>
        <position position="1"/>
    </location>
</feature>
<dbReference type="EMBL" id="LC099042">
    <property type="protein sequence ID" value="BAV01313.1"/>
    <property type="molecule type" value="Genomic_DNA"/>
</dbReference>
<dbReference type="AlphaFoldDB" id="A0A173M225"/>
<feature type="chain" id="PRO_5008009002" evidence="2">
    <location>
        <begin position="19"/>
        <end position="301"/>
    </location>
</feature>
<evidence type="ECO:0000256" key="1">
    <source>
        <dbReference type="SAM" id="MobiDB-lite"/>
    </source>
</evidence>
<protein>
    <submittedName>
        <fullName evidence="3">Merozoite surface antigen-1</fullName>
    </submittedName>
</protein>